<sequence>MMFIKSFFKVAVLASPIVIGLTLPTSAQSLPAPINGVSFEEWAAANARMANNMDKAEVERILGVTDTQFQEVGDGFTKEWKAAPDPSGTFAKAYGEAFANPNGGRFAATPMDPHPTEKLASFEDYARVQGHLQAAVKFGIDPQTVLREHGLTTYEFSQEATRWVKKMTGDANNGDTQVIMHLHDRLAFYEAEYSKRYAKP</sequence>
<evidence type="ECO:0000256" key="1">
    <source>
        <dbReference type="SAM" id="SignalP"/>
    </source>
</evidence>
<accession>A0A1Q9A1Z3</accession>
<feature type="chain" id="PRO_5044564259" description="DUF4142 domain-containing protein" evidence="1">
    <location>
        <begin position="28"/>
        <end position="200"/>
    </location>
</feature>
<reference evidence="2 5" key="2">
    <citation type="submission" date="2020-08" db="EMBL/GenBank/DDBJ databases">
        <title>Genomic Encyclopedia of Type Strains, Phase IV (KMG-IV): sequencing the most valuable type-strain genomes for metagenomic binning, comparative biology and taxonomic classification.</title>
        <authorList>
            <person name="Goeker M."/>
        </authorList>
    </citation>
    <scope>NUCLEOTIDE SEQUENCE [LARGE SCALE GENOMIC DNA]</scope>
    <source>
        <strain evidence="2 5">DSM 100021</strain>
    </source>
</reference>
<name>A0A1Q9A1Z3_9HYPH</name>
<dbReference type="STRING" id="887144.BJF91_01020"/>
<evidence type="ECO:0000313" key="3">
    <source>
        <dbReference type="EMBL" id="OLP48566.1"/>
    </source>
</evidence>
<dbReference type="AlphaFoldDB" id="A0A1Q9A1Z3"/>
<dbReference type="Proteomes" id="UP000544107">
    <property type="component" value="Unassembled WGS sequence"/>
</dbReference>
<evidence type="ECO:0000313" key="4">
    <source>
        <dbReference type="Proteomes" id="UP000185598"/>
    </source>
</evidence>
<dbReference type="EMBL" id="MKIN01000023">
    <property type="protein sequence ID" value="OLP48566.1"/>
    <property type="molecule type" value="Genomic_DNA"/>
</dbReference>
<proteinExistence type="predicted"/>
<keyword evidence="4" id="KW-1185">Reference proteome</keyword>
<evidence type="ECO:0000313" key="5">
    <source>
        <dbReference type="Proteomes" id="UP000544107"/>
    </source>
</evidence>
<protein>
    <recommendedName>
        <fullName evidence="6">DUF4142 domain-containing protein</fullName>
    </recommendedName>
</protein>
<comment type="caution">
    <text evidence="3">The sequence shown here is derived from an EMBL/GenBank/DDBJ whole genome shotgun (WGS) entry which is preliminary data.</text>
</comment>
<gene>
    <name evidence="3" type="ORF">BJF91_01020</name>
    <name evidence="2" type="ORF">GGQ71_003428</name>
</gene>
<feature type="signal peptide" evidence="1">
    <location>
        <begin position="1"/>
        <end position="27"/>
    </location>
</feature>
<keyword evidence="1" id="KW-0732">Signal</keyword>
<dbReference type="RefSeq" id="WP_075615880.1">
    <property type="nucleotide sequence ID" value="NZ_JACIED010000004.1"/>
</dbReference>
<evidence type="ECO:0000313" key="2">
    <source>
        <dbReference type="EMBL" id="MBB4009146.1"/>
    </source>
</evidence>
<evidence type="ECO:0008006" key="6">
    <source>
        <dbReference type="Google" id="ProtNLM"/>
    </source>
</evidence>
<dbReference type="OrthoDB" id="8370294at2"/>
<dbReference type="Proteomes" id="UP000185598">
    <property type="component" value="Unassembled WGS sequence"/>
</dbReference>
<organism evidence="3 4">
    <name type="scientific">Allorhizobium taibaishanense</name>
    <dbReference type="NCBI Taxonomy" id="887144"/>
    <lineage>
        <taxon>Bacteria</taxon>
        <taxon>Pseudomonadati</taxon>
        <taxon>Pseudomonadota</taxon>
        <taxon>Alphaproteobacteria</taxon>
        <taxon>Hyphomicrobiales</taxon>
        <taxon>Rhizobiaceae</taxon>
        <taxon>Rhizobium/Agrobacterium group</taxon>
        <taxon>Allorhizobium</taxon>
    </lineage>
</organism>
<dbReference type="EMBL" id="JACIED010000004">
    <property type="protein sequence ID" value="MBB4009146.1"/>
    <property type="molecule type" value="Genomic_DNA"/>
</dbReference>
<reference evidence="3 4" key="1">
    <citation type="submission" date="2016-09" db="EMBL/GenBank/DDBJ databases">
        <title>Rhizobium oryziradicis sp. nov., isolated from the root of rice.</title>
        <authorList>
            <person name="Zhao J."/>
            <person name="Zhang X."/>
        </authorList>
    </citation>
    <scope>NUCLEOTIDE SEQUENCE [LARGE SCALE GENOMIC DNA]</scope>
    <source>
        <strain evidence="3 4">14971</strain>
    </source>
</reference>